<accession>A0A7J0FUY8</accession>
<dbReference type="EMBL" id="BJWL01000015">
    <property type="protein sequence ID" value="GFZ02000.1"/>
    <property type="molecule type" value="Genomic_DNA"/>
</dbReference>
<proteinExistence type="predicted"/>
<evidence type="ECO:0008006" key="3">
    <source>
        <dbReference type="Google" id="ProtNLM"/>
    </source>
</evidence>
<evidence type="ECO:0000313" key="1">
    <source>
        <dbReference type="EMBL" id="GFZ02000.1"/>
    </source>
</evidence>
<sequence length="142" mass="16237">MRNHFPVVGIPAETHGMERLYFTYAQNKVWCIKKSWSMGLAFPRTCYYWRRLFIANKYNLEAGDVITFYKPVQPLHSRNLLTEFVKGGETETDQAQSGLQETMEEVEATEEKAVPNLVIAQAEAVTDDVMVEEGVTVVARRC</sequence>
<gene>
    <name evidence="1" type="ORF">Acr_15g0006090</name>
</gene>
<dbReference type="AlphaFoldDB" id="A0A7J0FUY8"/>
<dbReference type="Proteomes" id="UP000585474">
    <property type="component" value="Unassembled WGS sequence"/>
</dbReference>
<dbReference type="OrthoDB" id="1937754at2759"/>
<protein>
    <recommendedName>
        <fullName evidence="3">TF-B3 domain-containing protein</fullName>
    </recommendedName>
</protein>
<evidence type="ECO:0000313" key="2">
    <source>
        <dbReference type="Proteomes" id="UP000585474"/>
    </source>
</evidence>
<name>A0A7J0FUY8_9ERIC</name>
<organism evidence="1 2">
    <name type="scientific">Actinidia rufa</name>
    <dbReference type="NCBI Taxonomy" id="165716"/>
    <lineage>
        <taxon>Eukaryota</taxon>
        <taxon>Viridiplantae</taxon>
        <taxon>Streptophyta</taxon>
        <taxon>Embryophyta</taxon>
        <taxon>Tracheophyta</taxon>
        <taxon>Spermatophyta</taxon>
        <taxon>Magnoliopsida</taxon>
        <taxon>eudicotyledons</taxon>
        <taxon>Gunneridae</taxon>
        <taxon>Pentapetalae</taxon>
        <taxon>asterids</taxon>
        <taxon>Ericales</taxon>
        <taxon>Actinidiaceae</taxon>
        <taxon>Actinidia</taxon>
    </lineage>
</organism>
<keyword evidence="2" id="KW-1185">Reference proteome</keyword>
<comment type="caution">
    <text evidence="1">The sequence shown here is derived from an EMBL/GenBank/DDBJ whole genome shotgun (WGS) entry which is preliminary data.</text>
</comment>
<reference evidence="1 2" key="1">
    <citation type="submission" date="2019-07" db="EMBL/GenBank/DDBJ databases">
        <title>De Novo Assembly of kiwifruit Actinidia rufa.</title>
        <authorList>
            <person name="Sugita-Konishi S."/>
            <person name="Sato K."/>
            <person name="Mori E."/>
            <person name="Abe Y."/>
            <person name="Kisaki G."/>
            <person name="Hamano K."/>
            <person name="Suezawa K."/>
            <person name="Otani M."/>
            <person name="Fukuda T."/>
            <person name="Manabe T."/>
            <person name="Gomi K."/>
            <person name="Tabuchi M."/>
            <person name="Akimitsu K."/>
            <person name="Kataoka I."/>
        </authorList>
    </citation>
    <scope>NUCLEOTIDE SEQUENCE [LARGE SCALE GENOMIC DNA]</scope>
    <source>
        <strain evidence="2">cv. Fuchu</strain>
    </source>
</reference>